<dbReference type="PANTHER" id="PTHR10357:SF179">
    <property type="entry name" value="NEUTRAL AND BASIC AMINO ACID TRANSPORT PROTEIN RBAT"/>
    <property type="match status" value="1"/>
</dbReference>
<protein>
    <submittedName>
        <fullName evidence="3">Alpha-glucosidase</fullName>
    </submittedName>
</protein>
<organism evidence="3 4">
    <name type="scientific">Nocardioides gansuensis</name>
    <dbReference type="NCBI Taxonomy" id="2138300"/>
    <lineage>
        <taxon>Bacteria</taxon>
        <taxon>Bacillati</taxon>
        <taxon>Actinomycetota</taxon>
        <taxon>Actinomycetes</taxon>
        <taxon>Propionibacteriales</taxon>
        <taxon>Nocardioidaceae</taxon>
        <taxon>Nocardioides</taxon>
    </lineage>
</organism>
<proteinExistence type="inferred from homology"/>
<dbReference type="PANTHER" id="PTHR10357">
    <property type="entry name" value="ALPHA-AMYLASE FAMILY MEMBER"/>
    <property type="match status" value="1"/>
</dbReference>
<evidence type="ECO:0000256" key="1">
    <source>
        <dbReference type="ARBA" id="ARBA00008061"/>
    </source>
</evidence>
<reference evidence="3 4" key="1">
    <citation type="submission" date="2018-04" db="EMBL/GenBank/DDBJ databases">
        <title>Genome of Nocardioides gansuensis WSJ-1.</title>
        <authorList>
            <person name="Wu S."/>
            <person name="Wang G."/>
        </authorList>
    </citation>
    <scope>NUCLEOTIDE SEQUENCE [LARGE SCALE GENOMIC DNA]</scope>
    <source>
        <strain evidence="3 4">WSJ-1</strain>
    </source>
</reference>
<dbReference type="InterPro" id="IPR045857">
    <property type="entry name" value="O16G_dom_2"/>
</dbReference>
<evidence type="ECO:0000313" key="3">
    <source>
        <dbReference type="EMBL" id="PVG81060.1"/>
    </source>
</evidence>
<evidence type="ECO:0000259" key="2">
    <source>
        <dbReference type="SMART" id="SM00642"/>
    </source>
</evidence>
<dbReference type="InterPro" id="IPR006047">
    <property type="entry name" value="GH13_cat_dom"/>
</dbReference>
<dbReference type="Gene3D" id="3.20.20.80">
    <property type="entry name" value="Glycosidases"/>
    <property type="match status" value="2"/>
</dbReference>
<sequence length="561" mass="62657">MSAEPITTSSRSGRTVDIPGWWRNGVIYQVYVRSFQDSNGDGIGDLGGVRARLPYLRSLGVDGIWLNPFYASPQHDHGYDVSDHLAVHHEFGDLADFDRLVHDAHRLDIRVIVDVVPNHCSIEHPWFTAAVAAGPGSPERLRFHFADGTGDHGELPPNNWRSVFGGPAWRRISEPDGSPGQWYLHSFAPEQADFNWRHPDVVEHFEEVLRFWFDRGVDGLRIDVAHGLHKREGLPDHEFAIDDELTGDPVNPYAWNQPEVHDVWRSWRILAEEYTEETGRERMLVGEVGVLDAGELAAYQRPDELHQSFFFEFLRTPWDADSLSQVIDRGLETVAAHDSPVAWVLNNHDMPRSVTRYGGGAPGVTAGDVDLGLTRGRAAALLMLALPGSVYLYQGEELGLPEVTDLPDDVLRDPMFRRTDGARRGRDGCRVPLPWASGQDSFGFCPPGTQTPTWLPQPDWFDYYTVDRQLESGESMLQLYREAIALRHRVPALSSGGFRWLPTEPGVLGFTRGDGFACIVNCSPRPVCPPPGARLLLGSDPEVGDKLPPDSAAWFLLEEIS</sequence>
<comment type="similarity">
    <text evidence="1">Belongs to the glycosyl hydrolase 13 family.</text>
</comment>
<dbReference type="SUPFAM" id="SSF51445">
    <property type="entry name" value="(Trans)glycosidases"/>
    <property type="match status" value="1"/>
</dbReference>
<dbReference type="GO" id="GO:0004556">
    <property type="term" value="F:alpha-amylase activity"/>
    <property type="evidence" value="ECO:0007669"/>
    <property type="project" value="TreeGrafter"/>
</dbReference>
<dbReference type="EMBL" id="QDGZ01000010">
    <property type="protein sequence ID" value="PVG81060.1"/>
    <property type="molecule type" value="Genomic_DNA"/>
</dbReference>
<comment type="caution">
    <text evidence="3">The sequence shown here is derived from an EMBL/GenBank/DDBJ whole genome shotgun (WGS) entry which is preliminary data.</text>
</comment>
<gene>
    <name evidence="3" type="ORF">DDE18_19775</name>
</gene>
<dbReference type="InterPro" id="IPR017853">
    <property type="entry name" value="GH"/>
</dbReference>
<keyword evidence="4" id="KW-1185">Reference proteome</keyword>
<dbReference type="Gene3D" id="3.90.400.10">
    <property type="entry name" value="Oligo-1,6-glucosidase, Domain 2"/>
    <property type="match status" value="1"/>
</dbReference>
<dbReference type="GO" id="GO:0009313">
    <property type="term" value="P:oligosaccharide catabolic process"/>
    <property type="evidence" value="ECO:0007669"/>
    <property type="project" value="TreeGrafter"/>
</dbReference>
<dbReference type="OrthoDB" id="9043248at2"/>
<accession>A0A2T8F5S6</accession>
<dbReference type="SMART" id="SM00642">
    <property type="entry name" value="Aamy"/>
    <property type="match status" value="1"/>
</dbReference>
<dbReference type="CDD" id="cd11332">
    <property type="entry name" value="AmyAc_OligoGlu_TS"/>
    <property type="match status" value="1"/>
</dbReference>
<dbReference type="Proteomes" id="UP000246018">
    <property type="component" value="Unassembled WGS sequence"/>
</dbReference>
<name>A0A2T8F5S6_9ACTN</name>
<evidence type="ECO:0000313" key="4">
    <source>
        <dbReference type="Proteomes" id="UP000246018"/>
    </source>
</evidence>
<dbReference type="AlphaFoldDB" id="A0A2T8F5S6"/>
<dbReference type="Pfam" id="PF00128">
    <property type="entry name" value="Alpha-amylase"/>
    <property type="match status" value="1"/>
</dbReference>
<feature type="domain" description="Glycosyl hydrolase family 13 catalytic" evidence="2">
    <location>
        <begin position="29"/>
        <end position="430"/>
    </location>
</feature>